<feature type="binding site" evidence="12">
    <location>
        <position position="295"/>
    </location>
    <ligand>
        <name>K(+)</name>
        <dbReference type="ChEBI" id="CHEBI:29103"/>
    </ligand>
</feature>
<dbReference type="EMBL" id="JBHTCG010000013">
    <property type="protein sequence ID" value="MFC7384599.1"/>
    <property type="molecule type" value="Genomic_DNA"/>
</dbReference>
<evidence type="ECO:0000313" key="16">
    <source>
        <dbReference type="Proteomes" id="UP001596496"/>
    </source>
</evidence>
<feature type="binding site" evidence="12">
    <location>
        <begin position="69"/>
        <end position="71"/>
    </location>
    <ligand>
        <name>substrate</name>
    </ligand>
</feature>
<evidence type="ECO:0000259" key="14">
    <source>
        <dbReference type="Pfam" id="PF00294"/>
    </source>
</evidence>
<protein>
    <recommendedName>
        <fullName evidence="3 12">Ribokinase</fullName>
        <shortName evidence="12">RK</shortName>
        <ecNumber evidence="2 12">2.7.1.15</ecNumber>
    </recommendedName>
</protein>
<keyword evidence="16" id="KW-1185">Reference proteome</keyword>
<keyword evidence="5 12" id="KW-0479">Metal-binding</keyword>
<gene>
    <name evidence="12" type="primary">rbsK</name>
    <name evidence="15" type="ORF">ACFQSB_20470</name>
</gene>
<evidence type="ECO:0000256" key="12">
    <source>
        <dbReference type="HAMAP-Rule" id="MF_01987"/>
    </source>
</evidence>
<feature type="binding site" evidence="12">
    <location>
        <position position="237"/>
    </location>
    <ligand>
        <name>ATP</name>
        <dbReference type="ChEBI" id="CHEBI:30616"/>
    </ligand>
</feature>
<comment type="caution">
    <text evidence="12">Lacks conserved residue(s) required for the propagation of feature annotation.</text>
</comment>
<comment type="subunit">
    <text evidence="12">Homodimer.</text>
</comment>
<feature type="binding site" evidence="12">
    <location>
        <begin position="269"/>
        <end position="274"/>
    </location>
    <ligand>
        <name>ATP</name>
        <dbReference type="ChEBI" id="CHEBI:30616"/>
    </ligand>
</feature>
<feature type="binding site" evidence="12">
    <location>
        <position position="334"/>
    </location>
    <ligand>
        <name>K(+)</name>
        <dbReference type="ChEBI" id="CHEBI:29103"/>
    </ligand>
</feature>
<sequence>MATDEVINDRPPDGPGAPHANGGTPWPRPDGPATTTSTEPDEPVATTGAGPGGGGAAWPYDVVVVGSVNMDLVVRVDRRPRPGETVLGSDLATYPGGKGANQAVAAARLGGRVSMLGRVGDDAYGGLLREALERDEVDLRHLRPTAAPTGVAMISVGPEGDNSIIVSPGANARLSEQDVAESGDLLRSAPVVSLQLETPLPTVLAAARAARRVVFNLSPPAPVPDELLARCDPLVVNEHEAAMVLGVAARPHVQAEALLALGPRSVVITLGADGALVADASGITAIPSPRVEVVDTTGAGDAFTGALAWRLARGDSVAAAAAFAVRVGAATVRAAGAQSSFPTLEEVEGP</sequence>
<evidence type="ECO:0000256" key="4">
    <source>
        <dbReference type="ARBA" id="ARBA00022679"/>
    </source>
</evidence>
<dbReference type="InterPro" id="IPR011877">
    <property type="entry name" value="Ribokinase"/>
</dbReference>
<evidence type="ECO:0000313" key="15">
    <source>
        <dbReference type="EMBL" id="MFC7384599.1"/>
    </source>
</evidence>
<evidence type="ECO:0000256" key="13">
    <source>
        <dbReference type="SAM" id="MobiDB-lite"/>
    </source>
</evidence>
<reference evidence="16" key="1">
    <citation type="journal article" date="2019" name="Int. J. Syst. Evol. Microbiol.">
        <title>The Global Catalogue of Microorganisms (GCM) 10K type strain sequencing project: providing services to taxonomists for standard genome sequencing and annotation.</title>
        <authorList>
            <consortium name="The Broad Institute Genomics Platform"/>
            <consortium name="The Broad Institute Genome Sequencing Center for Infectious Disease"/>
            <person name="Wu L."/>
            <person name="Ma J."/>
        </authorList>
    </citation>
    <scope>NUCLEOTIDE SEQUENCE [LARGE SCALE GENOMIC DNA]</scope>
    <source>
        <strain evidence="16">CECT 7649</strain>
    </source>
</reference>
<dbReference type="Pfam" id="PF00294">
    <property type="entry name" value="PfkB"/>
    <property type="match status" value="1"/>
</dbReference>
<keyword evidence="12" id="KW-0963">Cytoplasm</keyword>
<proteinExistence type="inferred from homology"/>
<keyword evidence="11 12" id="KW-0119">Carbohydrate metabolism</keyword>
<evidence type="ECO:0000256" key="2">
    <source>
        <dbReference type="ARBA" id="ARBA00012035"/>
    </source>
</evidence>
<dbReference type="GO" id="GO:0004747">
    <property type="term" value="F:ribokinase activity"/>
    <property type="evidence" value="ECO:0007669"/>
    <property type="project" value="UniProtKB-EC"/>
</dbReference>
<comment type="cofactor">
    <cofactor evidence="12">
        <name>Mg(2+)</name>
        <dbReference type="ChEBI" id="CHEBI:18420"/>
    </cofactor>
    <text evidence="12">Requires a divalent cation, most likely magnesium in vivo, as an electrophilic catalyst to aid phosphoryl group transfer. It is the chelate of the metal and the nucleotide that is the actual substrate.</text>
</comment>
<feature type="binding site" evidence="12">
    <location>
        <position position="301"/>
    </location>
    <ligand>
        <name>substrate</name>
    </ligand>
</feature>
<evidence type="ECO:0000256" key="5">
    <source>
        <dbReference type="ARBA" id="ARBA00022723"/>
    </source>
</evidence>
<evidence type="ECO:0000256" key="11">
    <source>
        <dbReference type="ARBA" id="ARBA00023277"/>
    </source>
</evidence>
<dbReference type="InterPro" id="IPR011611">
    <property type="entry name" value="PfkB_dom"/>
</dbReference>
<feature type="active site" description="Proton acceptor" evidence="12">
    <location>
        <position position="301"/>
    </location>
</feature>
<dbReference type="Gene3D" id="3.40.1190.20">
    <property type="match status" value="1"/>
</dbReference>
<evidence type="ECO:0000256" key="8">
    <source>
        <dbReference type="ARBA" id="ARBA00022840"/>
    </source>
</evidence>
<evidence type="ECO:0000256" key="3">
    <source>
        <dbReference type="ARBA" id="ARBA00016943"/>
    </source>
</evidence>
<keyword evidence="6 12" id="KW-0547">Nucleotide-binding</keyword>
<comment type="similarity">
    <text evidence="1">Belongs to the carbohydrate kinase pfkB family.</text>
</comment>
<keyword evidence="7 12" id="KW-0418">Kinase</keyword>
<accession>A0ABW2P6V3</accession>
<dbReference type="PROSITE" id="PS00584">
    <property type="entry name" value="PFKB_KINASES_2"/>
    <property type="match status" value="1"/>
</dbReference>
<feature type="binding site" evidence="12">
    <location>
        <position position="297"/>
    </location>
    <ligand>
        <name>K(+)</name>
        <dbReference type="ChEBI" id="CHEBI:29103"/>
    </ligand>
</feature>
<evidence type="ECO:0000256" key="7">
    <source>
        <dbReference type="ARBA" id="ARBA00022777"/>
    </source>
</evidence>
<organism evidence="15 16">
    <name type="scientific">Sphaerisporangium rhizosphaerae</name>
    <dbReference type="NCBI Taxonomy" id="2269375"/>
    <lineage>
        <taxon>Bacteria</taxon>
        <taxon>Bacillati</taxon>
        <taxon>Actinomycetota</taxon>
        <taxon>Actinomycetes</taxon>
        <taxon>Streptosporangiales</taxon>
        <taxon>Streptosporangiaceae</taxon>
        <taxon>Sphaerisporangium</taxon>
    </lineage>
</organism>
<evidence type="ECO:0000256" key="10">
    <source>
        <dbReference type="ARBA" id="ARBA00022958"/>
    </source>
</evidence>
<dbReference type="PANTHER" id="PTHR10584:SF166">
    <property type="entry name" value="RIBOKINASE"/>
    <property type="match status" value="1"/>
</dbReference>
<feature type="binding site" evidence="12">
    <location>
        <begin position="97"/>
        <end position="101"/>
    </location>
    <ligand>
        <name>substrate</name>
    </ligand>
</feature>
<comment type="similarity">
    <text evidence="12">Belongs to the carbohydrate kinase PfkB family. Ribokinase subfamily.</text>
</comment>
<dbReference type="InterPro" id="IPR002139">
    <property type="entry name" value="Ribo/fructo_kinase"/>
</dbReference>
<dbReference type="PRINTS" id="PR00990">
    <property type="entry name" value="RIBOKINASE"/>
</dbReference>
<evidence type="ECO:0000256" key="1">
    <source>
        <dbReference type="ARBA" id="ARBA00005380"/>
    </source>
</evidence>
<dbReference type="InterPro" id="IPR002173">
    <property type="entry name" value="Carboh/pur_kinase_PfkB_CS"/>
</dbReference>
<dbReference type="PANTHER" id="PTHR10584">
    <property type="entry name" value="SUGAR KINASE"/>
    <property type="match status" value="1"/>
</dbReference>
<comment type="subcellular location">
    <subcellularLocation>
        <location evidence="12">Cytoplasm</location>
    </subcellularLocation>
</comment>
<dbReference type="HAMAP" id="MF_01987">
    <property type="entry name" value="Ribokinase"/>
    <property type="match status" value="1"/>
</dbReference>
<feature type="binding site" evidence="12">
    <location>
        <position position="331"/>
    </location>
    <ligand>
        <name>K(+)</name>
        <dbReference type="ChEBI" id="CHEBI:29103"/>
    </ligand>
</feature>
<keyword evidence="10 12" id="KW-0630">Potassium</keyword>
<comment type="caution">
    <text evidence="15">The sequence shown here is derived from an EMBL/GenBank/DDBJ whole genome shotgun (WGS) entry which is preliminary data.</text>
</comment>
<dbReference type="InterPro" id="IPR029056">
    <property type="entry name" value="Ribokinase-like"/>
</dbReference>
<feature type="binding site" evidence="12">
    <location>
        <position position="197"/>
    </location>
    <ligand>
        <name>substrate</name>
    </ligand>
</feature>
<evidence type="ECO:0000256" key="6">
    <source>
        <dbReference type="ARBA" id="ARBA00022741"/>
    </source>
</evidence>
<keyword evidence="9 12" id="KW-0460">Magnesium</keyword>
<feature type="binding site" evidence="12">
    <location>
        <position position="336"/>
    </location>
    <ligand>
        <name>K(+)</name>
        <dbReference type="ChEBI" id="CHEBI:29103"/>
    </ligand>
</feature>
<comment type="activity regulation">
    <text evidence="12">Activated by a monovalent cation that binds near, but not in, the active site. The most likely occupant of the site in vivo is potassium. Ion binding induces a conformational change that may alter substrate affinity.</text>
</comment>
<feature type="binding site" evidence="12">
    <location>
        <begin position="300"/>
        <end position="301"/>
    </location>
    <ligand>
        <name>ATP</name>
        <dbReference type="ChEBI" id="CHEBI:30616"/>
    </ligand>
</feature>
<feature type="region of interest" description="Disordered" evidence="13">
    <location>
        <begin position="1"/>
        <end position="56"/>
    </location>
</feature>
<dbReference type="Proteomes" id="UP001596496">
    <property type="component" value="Unassembled WGS sequence"/>
</dbReference>
<feature type="binding site" evidence="12">
    <location>
        <position position="340"/>
    </location>
    <ligand>
        <name>K(+)</name>
        <dbReference type="ChEBI" id="CHEBI:29103"/>
    </ligand>
</feature>
<dbReference type="SUPFAM" id="SSF53613">
    <property type="entry name" value="Ribokinase-like"/>
    <property type="match status" value="1"/>
</dbReference>
<evidence type="ECO:0000256" key="9">
    <source>
        <dbReference type="ARBA" id="ARBA00022842"/>
    </source>
</evidence>
<comment type="function">
    <text evidence="12">Catalyzes the phosphorylation of ribose at O-5 in a reaction requiring ATP and magnesium. The resulting D-ribose-5-phosphate can then be used either for sythesis of nucleotides, histidine, and tryptophan, or as a component of the pentose phosphate pathway.</text>
</comment>
<feature type="domain" description="Carbohydrate kinase PfkB" evidence="14">
    <location>
        <begin position="61"/>
        <end position="343"/>
    </location>
</feature>
<comment type="catalytic activity">
    <reaction evidence="12">
        <text>D-ribose + ATP = D-ribose 5-phosphate + ADP + H(+)</text>
        <dbReference type="Rhea" id="RHEA:13697"/>
        <dbReference type="ChEBI" id="CHEBI:15378"/>
        <dbReference type="ChEBI" id="CHEBI:30616"/>
        <dbReference type="ChEBI" id="CHEBI:47013"/>
        <dbReference type="ChEBI" id="CHEBI:78346"/>
        <dbReference type="ChEBI" id="CHEBI:456216"/>
        <dbReference type="EC" id="2.7.1.15"/>
    </reaction>
</comment>
<dbReference type="RefSeq" id="WP_380828413.1">
    <property type="nucleotide sequence ID" value="NZ_JBHTCG010000013.1"/>
</dbReference>
<comment type="pathway">
    <text evidence="12">Carbohydrate metabolism; D-ribose degradation; D-ribose 5-phosphate from beta-D-ribopyranose: step 2/2.</text>
</comment>
<name>A0ABW2P6V3_9ACTN</name>
<dbReference type="EC" id="2.7.1.15" evidence="2 12"/>
<keyword evidence="8 12" id="KW-0067">ATP-binding</keyword>
<dbReference type="CDD" id="cd01174">
    <property type="entry name" value="ribokinase"/>
    <property type="match status" value="1"/>
</dbReference>
<keyword evidence="4 12" id="KW-0808">Transferase</keyword>